<evidence type="ECO:0000256" key="12">
    <source>
        <dbReference type="ARBA" id="ARBA00042242"/>
    </source>
</evidence>
<sequence length="417" mass="46498">MKVLVLGSGGREHALCWKIAKSNKVSKIYCAPGNGGTAEIAENIDINVDEIDNLLQFALKNNIDLTVVGPEQPLVLGIVDKFQENGLRIFGVNKECARLEGSKEFSKEFMEKYNVPTAKYRAFTVLEEAIEGIKEFSYPLVIKADGLCAGKGVIICYSEDEAKKTLKDILGNKIFGEEGNKVVIEEFLDGIETSLLCVVTKGKIIPMESAKDYKKIYEDDKGSNTGGVGCISPSPIFNEELSKKIEENILKNIRYGLDKEDLDFRGILFIGLMIVNGDPKVLEFNTRFGDPETEVLIPRLDSDIVDLFEKTIDGSFMESDLKWNNNRAITVVLTSGGYPEKYEKGFKITGIDDVDKDTIVFHNGTKMINKDLVTNGGRVLSVVSLGKTIEDTRDKVYNDIEKIKFSNIYYRKDIGKF</sequence>
<evidence type="ECO:0000256" key="1">
    <source>
        <dbReference type="ARBA" id="ARBA00001936"/>
    </source>
</evidence>
<comment type="caution">
    <text evidence="17">The sequence shown here is derived from an EMBL/GenBank/DDBJ whole genome shotgun (WGS) entry which is preliminary data.</text>
</comment>
<evidence type="ECO:0000256" key="7">
    <source>
        <dbReference type="ARBA" id="ARBA00022741"/>
    </source>
</evidence>
<dbReference type="InterPro" id="IPR020559">
    <property type="entry name" value="PRibGlycinamide_synth_CS"/>
</dbReference>
<dbReference type="Gene3D" id="3.90.600.10">
    <property type="entry name" value="Phosphoribosylglycinamide synthetase, C-terminal domain"/>
    <property type="match status" value="1"/>
</dbReference>
<evidence type="ECO:0000256" key="13">
    <source>
        <dbReference type="ARBA" id="ARBA00042864"/>
    </source>
</evidence>
<keyword evidence="7 15" id="KW-0547">Nucleotide-binding</keyword>
<evidence type="ECO:0000256" key="5">
    <source>
        <dbReference type="ARBA" id="ARBA00022598"/>
    </source>
</evidence>
<dbReference type="InterPro" id="IPR037123">
    <property type="entry name" value="PRibGlycinamide_synth_C_sf"/>
</dbReference>
<dbReference type="Gene3D" id="3.40.50.20">
    <property type="match status" value="1"/>
</dbReference>
<keyword evidence="9 15" id="KW-0067">ATP-binding</keyword>
<evidence type="ECO:0000256" key="11">
    <source>
        <dbReference type="ARBA" id="ARBA00038345"/>
    </source>
</evidence>
<gene>
    <name evidence="14 17" type="primary">purD</name>
    <name evidence="17" type="ORF">FYJ83_02375</name>
</gene>
<dbReference type="RefSeq" id="WP_154438732.1">
    <property type="nucleotide sequence ID" value="NZ_VUNQ01000003.1"/>
</dbReference>
<evidence type="ECO:0000313" key="17">
    <source>
        <dbReference type="EMBL" id="MSU00310.1"/>
    </source>
</evidence>
<dbReference type="FunFam" id="3.90.600.10:FF:000001">
    <property type="entry name" value="Trifunctional purine biosynthetic protein adenosine-3"/>
    <property type="match status" value="1"/>
</dbReference>
<dbReference type="SMART" id="SM01210">
    <property type="entry name" value="GARS_C"/>
    <property type="match status" value="1"/>
</dbReference>
<dbReference type="InterPro" id="IPR020561">
    <property type="entry name" value="PRibGlycinamid_synth_ATP-grasp"/>
</dbReference>
<dbReference type="Proteomes" id="UP000469523">
    <property type="component" value="Unassembled WGS sequence"/>
</dbReference>
<evidence type="ECO:0000256" key="2">
    <source>
        <dbReference type="ARBA" id="ARBA00001946"/>
    </source>
</evidence>
<evidence type="ECO:0000256" key="6">
    <source>
        <dbReference type="ARBA" id="ARBA00022723"/>
    </source>
</evidence>
<dbReference type="EC" id="6.3.4.13" evidence="4 14"/>
<comment type="pathway">
    <text evidence="3 14">Purine metabolism; IMP biosynthesis via de novo pathway; N(1)-(5-phospho-D-ribosyl)glycinamide from 5-phospho-alpha-D-ribose 1-diphosphate: step 2/2.</text>
</comment>
<evidence type="ECO:0000259" key="16">
    <source>
        <dbReference type="PROSITE" id="PS50975"/>
    </source>
</evidence>
<dbReference type="FunFam" id="3.40.50.20:FF:000006">
    <property type="entry name" value="Phosphoribosylamine--glycine ligase, chloroplastic"/>
    <property type="match status" value="1"/>
</dbReference>
<evidence type="ECO:0000256" key="3">
    <source>
        <dbReference type="ARBA" id="ARBA00005174"/>
    </source>
</evidence>
<proteinExistence type="inferred from homology"/>
<dbReference type="GO" id="GO:0005524">
    <property type="term" value="F:ATP binding"/>
    <property type="evidence" value="ECO:0007669"/>
    <property type="project" value="UniProtKB-UniRule"/>
</dbReference>
<dbReference type="InterPro" id="IPR011761">
    <property type="entry name" value="ATP-grasp"/>
</dbReference>
<evidence type="ECO:0000256" key="8">
    <source>
        <dbReference type="ARBA" id="ARBA00022755"/>
    </source>
</evidence>
<dbReference type="Pfam" id="PF02844">
    <property type="entry name" value="GARS_N"/>
    <property type="match status" value="1"/>
</dbReference>
<keyword evidence="6" id="KW-0479">Metal-binding</keyword>
<organism evidence="17 18">
    <name type="scientific">Tissierella pigra</name>
    <dbReference type="NCBI Taxonomy" id="2607614"/>
    <lineage>
        <taxon>Bacteria</taxon>
        <taxon>Bacillati</taxon>
        <taxon>Bacillota</taxon>
        <taxon>Tissierellia</taxon>
        <taxon>Tissierellales</taxon>
        <taxon>Tissierellaceae</taxon>
        <taxon>Tissierella</taxon>
    </lineage>
</organism>
<evidence type="ECO:0000313" key="18">
    <source>
        <dbReference type="Proteomes" id="UP000469523"/>
    </source>
</evidence>
<dbReference type="GO" id="GO:0009113">
    <property type="term" value="P:purine nucleobase biosynthetic process"/>
    <property type="evidence" value="ECO:0007669"/>
    <property type="project" value="InterPro"/>
</dbReference>
<dbReference type="PROSITE" id="PS50975">
    <property type="entry name" value="ATP_GRASP"/>
    <property type="match status" value="1"/>
</dbReference>
<dbReference type="SUPFAM" id="SSF51246">
    <property type="entry name" value="Rudiment single hybrid motif"/>
    <property type="match status" value="1"/>
</dbReference>
<dbReference type="InterPro" id="IPR020560">
    <property type="entry name" value="PRibGlycinamide_synth_C-dom"/>
</dbReference>
<dbReference type="InterPro" id="IPR016185">
    <property type="entry name" value="PreATP-grasp_dom_sf"/>
</dbReference>
<dbReference type="InterPro" id="IPR000115">
    <property type="entry name" value="PRibGlycinamide_synth"/>
</dbReference>
<dbReference type="Gene3D" id="3.30.470.20">
    <property type="entry name" value="ATP-grasp fold, B domain"/>
    <property type="match status" value="1"/>
</dbReference>
<keyword evidence="5 14" id="KW-0436">Ligase</keyword>
<evidence type="ECO:0000256" key="15">
    <source>
        <dbReference type="PROSITE-ProRule" id="PRU00409"/>
    </source>
</evidence>
<dbReference type="InterPro" id="IPR013815">
    <property type="entry name" value="ATP_grasp_subdomain_1"/>
</dbReference>
<reference evidence="17 18" key="1">
    <citation type="submission" date="2019-09" db="EMBL/GenBank/DDBJ databases">
        <title>In-depth cultivation of the pig gut microbiome towards novel bacterial diversity and tailored functional studies.</title>
        <authorList>
            <person name="Wylensek D."/>
            <person name="Hitch T.C.A."/>
            <person name="Clavel T."/>
        </authorList>
    </citation>
    <scope>NUCLEOTIDE SEQUENCE [LARGE SCALE GENOMIC DNA]</scope>
    <source>
        <strain evidence="17 18">WCA3-693-APC-4?</strain>
    </source>
</reference>
<dbReference type="SUPFAM" id="SSF52440">
    <property type="entry name" value="PreATP-grasp domain"/>
    <property type="match status" value="1"/>
</dbReference>
<evidence type="ECO:0000256" key="9">
    <source>
        <dbReference type="ARBA" id="ARBA00022840"/>
    </source>
</evidence>
<keyword evidence="8 14" id="KW-0658">Purine biosynthesis</keyword>
<dbReference type="HAMAP" id="MF_00138">
    <property type="entry name" value="GARS"/>
    <property type="match status" value="1"/>
</dbReference>
<dbReference type="UniPathway" id="UPA00074">
    <property type="reaction ID" value="UER00125"/>
</dbReference>
<dbReference type="PANTHER" id="PTHR43472:SF1">
    <property type="entry name" value="PHOSPHORIBOSYLAMINE--GLYCINE LIGASE, CHLOROPLASTIC"/>
    <property type="match status" value="1"/>
</dbReference>
<dbReference type="PANTHER" id="PTHR43472">
    <property type="entry name" value="PHOSPHORIBOSYLAMINE--GLYCINE LIGASE"/>
    <property type="match status" value="1"/>
</dbReference>
<dbReference type="Pfam" id="PF02843">
    <property type="entry name" value="GARS_C"/>
    <property type="match status" value="1"/>
</dbReference>
<dbReference type="AlphaFoldDB" id="A0A6N7XWX6"/>
<dbReference type="SUPFAM" id="SSF56059">
    <property type="entry name" value="Glutathione synthetase ATP-binding domain-like"/>
    <property type="match status" value="1"/>
</dbReference>
<feature type="domain" description="ATP-grasp" evidence="16">
    <location>
        <begin position="107"/>
        <end position="313"/>
    </location>
</feature>
<dbReference type="Gene3D" id="3.30.1490.20">
    <property type="entry name" value="ATP-grasp fold, A domain"/>
    <property type="match status" value="1"/>
</dbReference>
<evidence type="ECO:0000256" key="4">
    <source>
        <dbReference type="ARBA" id="ARBA00013255"/>
    </source>
</evidence>
<comment type="cofactor">
    <cofactor evidence="2">
        <name>Mg(2+)</name>
        <dbReference type="ChEBI" id="CHEBI:18420"/>
    </cofactor>
</comment>
<dbReference type="PROSITE" id="PS00184">
    <property type="entry name" value="GARS"/>
    <property type="match status" value="1"/>
</dbReference>
<dbReference type="SMART" id="SM01209">
    <property type="entry name" value="GARS_A"/>
    <property type="match status" value="1"/>
</dbReference>
<keyword evidence="10" id="KW-0464">Manganese</keyword>
<name>A0A6N7XWX6_9FIRM</name>
<dbReference type="InterPro" id="IPR020562">
    <property type="entry name" value="PRibGlycinamide_synth_N"/>
</dbReference>
<dbReference type="InterPro" id="IPR011054">
    <property type="entry name" value="Rudment_hybrid_motif"/>
</dbReference>
<evidence type="ECO:0000256" key="14">
    <source>
        <dbReference type="HAMAP-Rule" id="MF_00138"/>
    </source>
</evidence>
<dbReference type="EMBL" id="VUNQ01000003">
    <property type="protein sequence ID" value="MSU00310.1"/>
    <property type="molecule type" value="Genomic_DNA"/>
</dbReference>
<evidence type="ECO:0000256" key="10">
    <source>
        <dbReference type="ARBA" id="ARBA00023211"/>
    </source>
</evidence>
<protein>
    <recommendedName>
        <fullName evidence="4 14">Phosphoribosylamine--glycine ligase</fullName>
        <ecNumber evidence="4 14">6.3.4.13</ecNumber>
    </recommendedName>
    <alternativeName>
        <fullName evidence="14">GARS</fullName>
    </alternativeName>
    <alternativeName>
        <fullName evidence="12 14">Glycinamide ribonucleotide synthetase</fullName>
    </alternativeName>
    <alternativeName>
        <fullName evidence="13 14">Phosphoribosylglycinamide synthetase</fullName>
    </alternativeName>
</protein>
<comment type="cofactor">
    <cofactor evidence="1">
        <name>Mn(2+)</name>
        <dbReference type="ChEBI" id="CHEBI:29035"/>
    </cofactor>
</comment>
<comment type="catalytic activity">
    <reaction evidence="14">
        <text>5-phospho-beta-D-ribosylamine + glycine + ATP = N(1)-(5-phospho-beta-D-ribosyl)glycinamide + ADP + phosphate + H(+)</text>
        <dbReference type="Rhea" id="RHEA:17453"/>
        <dbReference type="ChEBI" id="CHEBI:15378"/>
        <dbReference type="ChEBI" id="CHEBI:30616"/>
        <dbReference type="ChEBI" id="CHEBI:43474"/>
        <dbReference type="ChEBI" id="CHEBI:57305"/>
        <dbReference type="ChEBI" id="CHEBI:58681"/>
        <dbReference type="ChEBI" id="CHEBI:143788"/>
        <dbReference type="ChEBI" id="CHEBI:456216"/>
        <dbReference type="EC" id="6.3.4.13"/>
    </reaction>
</comment>
<comment type="similarity">
    <text evidence="11 14">Belongs to the GARS family.</text>
</comment>
<dbReference type="GO" id="GO:0046872">
    <property type="term" value="F:metal ion binding"/>
    <property type="evidence" value="ECO:0007669"/>
    <property type="project" value="UniProtKB-KW"/>
</dbReference>
<keyword evidence="18" id="KW-1185">Reference proteome</keyword>
<dbReference type="GO" id="GO:0006189">
    <property type="term" value="P:'de novo' IMP biosynthetic process"/>
    <property type="evidence" value="ECO:0007669"/>
    <property type="project" value="UniProtKB-UniRule"/>
</dbReference>
<dbReference type="GO" id="GO:0004637">
    <property type="term" value="F:phosphoribosylamine-glycine ligase activity"/>
    <property type="evidence" value="ECO:0007669"/>
    <property type="project" value="UniProtKB-UniRule"/>
</dbReference>
<dbReference type="Pfam" id="PF01071">
    <property type="entry name" value="GARS_A"/>
    <property type="match status" value="1"/>
</dbReference>
<dbReference type="NCBIfam" id="TIGR00877">
    <property type="entry name" value="purD"/>
    <property type="match status" value="1"/>
</dbReference>
<accession>A0A6N7XWX6</accession>